<dbReference type="Gene3D" id="1.20.120.1600">
    <property type="match status" value="1"/>
</dbReference>
<name>E6MEI7_9FIRM</name>
<dbReference type="EMBL" id="AEQN01000007">
    <property type="protein sequence ID" value="EFV02512.1"/>
    <property type="molecule type" value="Genomic_DNA"/>
</dbReference>
<dbReference type="GO" id="GO:0016791">
    <property type="term" value="F:phosphatase activity"/>
    <property type="evidence" value="ECO:0007669"/>
    <property type="project" value="TreeGrafter"/>
</dbReference>
<dbReference type="GO" id="GO:0046872">
    <property type="term" value="F:metal ion binding"/>
    <property type="evidence" value="ECO:0007669"/>
    <property type="project" value="UniProtKB-KW"/>
</dbReference>
<evidence type="ECO:0000256" key="2">
    <source>
        <dbReference type="ARBA" id="ARBA00022723"/>
    </source>
</evidence>
<dbReference type="Pfam" id="PF00702">
    <property type="entry name" value="Hydrolase"/>
    <property type="match status" value="1"/>
</dbReference>
<keyword evidence="6" id="KW-1185">Reference proteome</keyword>
<dbReference type="SUPFAM" id="SSF56784">
    <property type="entry name" value="HAD-like"/>
    <property type="match status" value="1"/>
</dbReference>
<keyword evidence="3 5" id="KW-0378">Hydrolase</keyword>
<dbReference type="SFLD" id="SFLDG01129">
    <property type="entry name" value="C1.5:_HAD__Beta-PGM__Phosphata"/>
    <property type="match status" value="1"/>
</dbReference>
<dbReference type="HOGENOM" id="CLU_045011_8_1_9"/>
<sequence>MCCVFFDVDDTIYDQFSPFRSAFKGVFGHRFDALNLERLFVCSRARSDEVFEMVACGELTESEMYAYRICKAFEDCGAFLSQEDGLAFQEVYATEQQKIKLLPDMVCIFDHLQAKGVPMGIITNGPEAHQMRKVQTLGLKKWIASEHFLISSEVGAAKPATAIFREAERRLDVPPKACTYIGDAYAIDVVGAKCAGWRAIWLNRRENTIPEDAVYFPDYEVKNESALAQLLLK</sequence>
<dbReference type="PANTHER" id="PTHR46470">
    <property type="entry name" value="N-ACYLNEURAMINATE-9-PHOSPHATASE"/>
    <property type="match status" value="1"/>
</dbReference>
<evidence type="ECO:0000313" key="6">
    <source>
        <dbReference type="Proteomes" id="UP000004754"/>
    </source>
</evidence>
<dbReference type="eggNOG" id="COG1011">
    <property type="taxonomic scope" value="Bacteria"/>
</dbReference>
<dbReference type="OrthoDB" id="9794086at2"/>
<dbReference type="InterPro" id="IPR006439">
    <property type="entry name" value="HAD-SF_hydro_IA"/>
</dbReference>
<evidence type="ECO:0000256" key="3">
    <source>
        <dbReference type="ARBA" id="ARBA00022801"/>
    </source>
</evidence>
<dbReference type="PRINTS" id="PR00413">
    <property type="entry name" value="HADHALOGNASE"/>
</dbReference>
<evidence type="ECO:0000313" key="5">
    <source>
        <dbReference type="EMBL" id="EFV02512.1"/>
    </source>
</evidence>
<dbReference type="Proteomes" id="UP000004754">
    <property type="component" value="Unassembled WGS sequence"/>
</dbReference>
<gene>
    <name evidence="5" type="ORF">HMP0721_0420</name>
</gene>
<dbReference type="NCBIfam" id="TIGR01549">
    <property type="entry name" value="HAD-SF-IA-v1"/>
    <property type="match status" value="1"/>
</dbReference>
<dbReference type="Gene3D" id="3.40.50.1000">
    <property type="entry name" value="HAD superfamily/HAD-like"/>
    <property type="match status" value="1"/>
</dbReference>
<dbReference type="AlphaFoldDB" id="E6MEI7"/>
<dbReference type="RefSeq" id="WP_006597839.1">
    <property type="nucleotide sequence ID" value="NZ_GL622359.1"/>
</dbReference>
<dbReference type="GO" id="GO:0044281">
    <property type="term" value="P:small molecule metabolic process"/>
    <property type="evidence" value="ECO:0007669"/>
    <property type="project" value="UniProtKB-ARBA"/>
</dbReference>
<keyword evidence="2" id="KW-0479">Metal-binding</keyword>
<proteinExistence type="predicted"/>
<dbReference type="SFLD" id="SFLDS00003">
    <property type="entry name" value="Haloacid_Dehalogenase"/>
    <property type="match status" value="1"/>
</dbReference>
<accession>E6MEI7</accession>
<dbReference type="PANTHER" id="PTHR46470:SF2">
    <property type="entry name" value="GLYCERALDEHYDE 3-PHOSPHATE PHOSPHATASE"/>
    <property type="match status" value="1"/>
</dbReference>
<protein>
    <submittedName>
        <fullName evidence="5">HAD hydrolase, family IA, variant 1</fullName>
    </submittedName>
</protein>
<dbReference type="InterPro" id="IPR036412">
    <property type="entry name" value="HAD-like_sf"/>
</dbReference>
<comment type="caution">
    <text evidence="5">The sequence shown here is derived from an EMBL/GenBank/DDBJ whole genome shotgun (WGS) entry which is preliminary data.</text>
</comment>
<dbReference type="STRING" id="887929.HMP0721_0420"/>
<reference evidence="5 6" key="1">
    <citation type="submission" date="2010-12" db="EMBL/GenBank/DDBJ databases">
        <authorList>
            <person name="Muzny D."/>
            <person name="Qin X."/>
            <person name="Deng J."/>
            <person name="Jiang H."/>
            <person name="Liu Y."/>
            <person name="Qu J."/>
            <person name="Song X.-Z."/>
            <person name="Zhang L."/>
            <person name="Thornton R."/>
            <person name="Coyle M."/>
            <person name="Francisco L."/>
            <person name="Jackson L."/>
            <person name="Javaid M."/>
            <person name="Korchina V."/>
            <person name="Kovar C."/>
            <person name="Mata R."/>
            <person name="Mathew T."/>
            <person name="Ngo R."/>
            <person name="Nguyen L."/>
            <person name="Nguyen N."/>
            <person name="Okwuonu G."/>
            <person name="Ongeri F."/>
            <person name="Pham C."/>
            <person name="Simmons D."/>
            <person name="Wilczek-Boney K."/>
            <person name="Hale W."/>
            <person name="Jakkamsetti A."/>
            <person name="Pham P."/>
            <person name="Ruth R."/>
            <person name="San Lucas F."/>
            <person name="Warren J."/>
            <person name="Zhang J."/>
            <person name="Zhao Z."/>
            <person name="Zhou C."/>
            <person name="Zhu D."/>
            <person name="Lee S."/>
            <person name="Bess C."/>
            <person name="Blankenburg K."/>
            <person name="Forbes L."/>
            <person name="Fu Q."/>
            <person name="Gubbala S."/>
            <person name="Hirani K."/>
            <person name="Jayaseelan J.C."/>
            <person name="Lara F."/>
            <person name="Munidasa M."/>
            <person name="Palculict T."/>
            <person name="Patil S."/>
            <person name="Pu L.-L."/>
            <person name="Saada N."/>
            <person name="Tang L."/>
            <person name="Weissenberger G."/>
            <person name="Zhu Y."/>
            <person name="Hemphill L."/>
            <person name="Shang Y."/>
            <person name="Youmans B."/>
            <person name="Ayvaz T."/>
            <person name="Ross M."/>
            <person name="Santibanez J."/>
            <person name="Aqrawi P."/>
            <person name="Gross S."/>
            <person name="Joshi V."/>
            <person name="Fowler G."/>
            <person name="Nazareth L."/>
            <person name="Reid J."/>
            <person name="Worley K."/>
            <person name="Petrosino J."/>
            <person name="Highlander S."/>
            <person name="Gibbs R."/>
        </authorList>
    </citation>
    <scope>NUCLEOTIDE SEQUENCE [LARGE SCALE GENOMIC DNA]</scope>
    <source>
        <strain evidence="5 6">ATCC 23263</strain>
    </source>
</reference>
<dbReference type="InterPro" id="IPR023214">
    <property type="entry name" value="HAD_sf"/>
</dbReference>
<comment type="cofactor">
    <cofactor evidence="1">
        <name>Mg(2+)</name>
        <dbReference type="ChEBI" id="CHEBI:18420"/>
    </cofactor>
</comment>
<dbReference type="InterPro" id="IPR051400">
    <property type="entry name" value="HAD-like_hydrolase"/>
</dbReference>
<keyword evidence="4" id="KW-0460">Magnesium</keyword>
<evidence type="ECO:0000256" key="4">
    <source>
        <dbReference type="ARBA" id="ARBA00022842"/>
    </source>
</evidence>
<evidence type="ECO:0000256" key="1">
    <source>
        <dbReference type="ARBA" id="ARBA00001946"/>
    </source>
</evidence>
<organism evidence="5 6">
    <name type="scientific">Pseudoramibacter alactolyticus ATCC 23263</name>
    <dbReference type="NCBI Taxonomy" id="887929"/>
    <lineage>
        <taxon>Bacteria</taxon>
        <taxon>Bacillati</taxon>
        <taxon>Bacillota</taxon>
        <taxon>Clostridia</taxon>
        <taxon>Eubacteriales</taxon>
        <taxon>Eubacteriaceae</taxon>
        <taxon>Pseudoramibacter</taxon>
    </lineage>
</organism>